<dbReference type="InterPro" id="IPR009003">
    <property type="entry name" value="Peptidase_S1_PA"/>
</dbReference>
<feature type="region of interest" description="Disordered" evidence="3">
    <location>
        <begin position="187"/>
        <end position="206"/>
    </location>
</feature>
<dbReference type="AlphaFoldDB" id="A0A518KBC6"/>
<gene>
    <name evidence="4" type="primary">hhoB_2</name>
    <name evidence="4" type="ORF">Spa11_33000</name>
</gene>
<evidence type="ECO:0000256" key="2">
    <source>
        <dbReference type="ARBA" id="ARBA00022801"/>
    </source>
</evidence>
<dbReference type="GO" id="GO:0004252">
    <property type="term" value="F:serine-type endopeptidase activity"/>
    <property type="evidence" value="ECO:0007669"/>
    <property type="project" value="InterPro"/>
</dbReference>
<organism evidence="4 5">
    <name type="scientific">Botrimarina mediterranea</name>
    <dbReference type="NCBI Taxonomy" id="2528022"/>
    <lineage>
        <taxon>Bacteria</taxon>
        <taxon>Pseudomonadati</taxon>
        <taxon>Planctomycetota</taxon>
        <taxon>Planctomycetia</taxon>
        <taxon>Pirellulales</taxon>
        <taxon>Lacipirellulaceae</taxon>
        <taxon>Botrimarina</taxon>
    </lineage>
</organism>
<name>A0A518KBC6_9BACT</name>
<dbReference type="InterPro" id="IPR001940">
    <property type="entry name" value="Peptidase_S1C"/>
</dbReference>
<dbReference type="GO" id="GO:0006508">
    <property type="term" value="P:proteolysis"/>
    <property type="evidence" value="ECO:0007669"/>
    <property type="project" value="UniProtKB-KW"/>
</dbReference>
<dbReference type="SUPFAM" id="SSF50494">
    <property type="entry name" value="Trypsin-like serine proteases"/>
    <property type="match status" value="1"/>
</dbReference>
<dbReference type="PANTHER" id="PTHR43343:SF3">
    <property type="entry name" value="PROTEASE DO-LIKE 8, CHLOROPLASTIC"/>
    <property type="match status" value="1"/>
</dbReference>
<reference evidence="4 5" key="1">
    <citation type="submission" date="2019-02" db="EMBL/GenBank/DDBJ databases">
        <title>Deep-cultivation of Planctomycetes and their phenomic and genomic characterization uncovers novel biology.</title>
        <authorList>
            <person name="Wiegand S."/>
            <person name="Jogler M."/>
            <person name="Boedeker C."/>
            <person name="Pinto D."/>
            <person name="Vollmers J."/>
            <person name="Rivas-Marin E."/>
            <person name="Kohn T."/>
            <person name="Peeters S.H."/>
            <person name="Heuer A."/>
            <person name="Rast P."/>
            <person name="Oberbeckmann S."/>
            <person name="Bunk B."/>
            <person name="Jeske O."/>
            <person name="Meyerdierks A."/>
            <person name="Storesund J.E."/>
            <person name="Kallscheuer N."/>
            <person name="Luecker S."/>
            <person name="Lage O.M."/>
            <person name="Pohl T."/>
            <person name="Merkel B.J."/>
            <person name="Hornburger P."/>
            <person name="Mueller R.-W."/>
            <person name="Bruemmer F."/>
            <person name="Labrenz M."/>
            <person name="Spormann A.M."/>
            <person name="Op den Camp H."/>
            <person name="Overmann J."/>
            <person name="Amann R."/>
            <person name="Jetten M.S.M."/>
            <person name="Mascher T."/>
            <person name="Medema M.H."/>
            <person name="Devos D.P."/>
            <person name="Kaster A.-K."/>
            <person name="Ovreas L."/>
            <person name="Rohde M."/>
            <person name="Galperin M.Y."/>
            <person name="Jogler C."/>
        </authorList>
    </citation>
    <scope>NUCLEOTIDE SEQUENCE [LARGE SCALE GENOMIC DNA]</scope>
    <source>
        <strain evidence="4 5">Spa11</strain>
    </source>
</reference>
<dbReference type="Pfam" id="PF13365">
    <property type="entry name" value="Trypsin_2"/>
    <property type="match status" value="1"/>
</dbReference>
<dbReference type="RefSeq" id="WP_145114080.1">
    <property type="nucleotide sequence ID" value="NZ_CP036349.1"/>
</dbReference>
<evidence type="ECO:0000256" key="1">
    <source>
        <dbReference type="ARBA" id="ARBA00022670"/>
    </source>
</evidence>
<dbReference type="InterPro" id="IPR051201">
    <property type="entry name" value="Chloro_Bact_Ser_Proteases"/>
</dbReference>
<keyword evidence="5" id="KW-1185">Reference proteome</keyword>
<keyword evidence="1 4" id="KW-0645">Protease</keyword>
<keyword evidence="2" id="KW-0378">Hydrolase</keyword>
<protein>
    <submittedName>
        <fullName evidence="4">Serine protease HhoB</fullName>
    </submittedName>
</protein>
<dbReference type="KEGG" id="bmei:Spa11_33000"/>
<dbReference type="Gene3D" id="2.40.10.120">
    <property type="match status" value="1"/>
</dbReference>
<evidence type="ECO:0000313" key="5">
    <source>
        <dbReference type="Proteomes" id="UP000316426"/>
    </source>
</evidence>
<dbReference type="PANTHER" id="PTHR43343">
    <property type="entry name" value="PEPTIDASE S12"/>
    <property type="match status" value="1"/>
</dbReference>
<accession>A0A518KBC6</accession>
<dbReference type="PRINTS" id="PR00834">
    <property type="entry name" value="PROTEASES2C"/>
</dbReference>
<dbReference type="EMBL" id="CP036349">
    <property type="protein sequence ID" value="QDV75090.1"/>
    <property type="molecule type" value="Genomic_DNA"/>
</dbReference>
<evidence type="ECO:0000313" key="4">
    <source>
        <dbReference type="EMBL" id="QDV75090.1"/>
    </source>
</evidence>
<evidence type="ECO:0000256" key="3">
    <source>
        <dbReference type="SAM" id="MobiDB-lite"/>
    </source>
</evidence>
<sequence length="206" mass="21814">MGSGFVLDPAGLIVTCLHCVENDVSARVVFADNGVLEVEGVRAMSPGRDLVILQVAAPQPLPFLRLAEAPPQKGEPVVTFGSPAGLSFTFSEGSISAARTVREVERIARQLRGGGRLDLSPHCALLQFTATSMPGHSGGPVLDWFGNVLGVTSFGLPFEGRSFEFAISAIEIRNLAAQLDANATPLREMWPEEPADLPSFDPESGS</sequence>
<dbReference type="Proteomes" id="UP000316426">
    <property type="component" value="Chromosome"/>
</dbReference>
<proteinExistence type="predicted"/>